<evidence type="ECO:0000256" key="3">
    <source>
        <dbReference type="SAM" id="Phobius"/>
    </source>
</evidence>
<dbReference type="PANTHER" id="PTHR11240">
    <property type="entry name" value="RIBONUCLEASE T2"/>
    <property type="match status" value="1"/>
</dbReference>
<keyword evidence="3" id="KW-0472">Membrane</keyword>
<dbReference type="AlphaFoldDB" id="A0AAE1Z4S2"/>
<reference evidence="4" key="2">
    <citation type="journal article" date="2023" name="Infect Dis Poverty">
        <title>Chromosome-scale genome of the human blood fluke Schistosoma mekongi and its implications for public health.</title>
        <authorList>
            <person name="Zhou M."/>
            <person name="Xu L."/>
            <person name="Xu D."/>
            <person name="Chen W."/>
            <person name="Khan J."/>
            <person name="Hu Y."/>
            <person name="Huang H."/>
            <person name="Wei H."/>
            <person name="Zhang Y."/>
            <person name="Chusongsang P."/>
            <person name="Tanasarnprasert K."/>
            <person name="Hu X."/>
            <person name="Limpanont Y."/>
            <person name="Lv Z."/>
        </authorList>
    </citation>
    <scope>NUCLEOTIDE SEQUENCE</scope>
    <source>
        <strain evidence="4">LV_2022a</strain>
    </source>
</reference>
<dbReference type="EMBL" id="JALJAT010000008">
    <property type="protein sequence ID" value="KAK4467586.1"/>
    <property type="molecule type" value="Genomic_DNA"/>
</dbReference>
<comment type="similarity">
    <text evidence="1 2">Belongs to the RNase T2 family.</text>
</comment>
<evidence type="ECO:0000256" key="1">
    <source>
        <dbReference type="ARBA" id="ARBA00007469"/>
    </source>
</evidence>
<feature type="transmembrane region" description="Helical" evidence="3">
    <location>
        <begin position="17"/>
        <end position="39"/>
    </location>
</feature>
<dbReference type="GO" id="GO:0033897">
    <property type="term" value="F:ribonuclease T2 activity"/>
    <property type="evidence" value="ECO:0007669"/>
    <property type="project" value="InterPro"/>
</dbReference>
<organism evidence="4 5">
    <name type="scientific">Schistosoma mekongi</name>
    <name type="common">Parasitic worm</name>
    <dbReference type="NCBI Taxonomy" id="38744"/>
    <lineage>
        <taxon>Eukaryota</taxon>
        <taxon>Metazoa</taxon>
        <taxon>Spiralia</taxon>
        <taxon>Lophotrochozoa</taxon>
        <taxon>Platyhelminthes</taxon>
        <taxon>Trematoda</taxon>
        <taxon>Digenea</taxon>
        <taxon>Strigeidida</taxon>
        <taxon>Schistosomatoidea</taxon>
        <taxon>Schistosomatidae</taxon>
        <taxon>Schistosoma</taxon>
    </lineage>
</organism>
<protein>
    <submittedName>
        <fullName evidence="4">Uncharacterized protein</fullName>
    </submittedName>
</protein>
<sequence length="249" mass="28903">FHSLVPIYLSVFLCKQILYRFQMQSVLIGLIVLSLCAMYHAQFWNRFMLDLIWTPSNCTAESKCDPPGGYNDFIIGGLWPVDSKGLTPTCQKRVNFNLSRLALVENNLLNAWPDYHNKMMSPELWKWNYLKFGPCAVEARLTRNEFQYFLYAWIRWKKVNLLKKLEAKGIKPHDTKLQSKIAFEKALKETYGFKGILICTGYSEGLNSKLLEVIICFNRTLRYANCPSVLGLTECPSEFIFPPYKDLLQ</sequence>
<evidence type="ECO:0000313" key="4">
    <source>
        <dbReference type="EMBL" id="KAK4467586.1"/>
    </source>
</evidence>
<reference evidence="4" key="1">
    <citation type="submission" date="2022-04" db="EMBL/GenBank/DDBJ databases">
        <authorList>
            <person name="Xu L."/>
            <person name="Lv Z."/>
        </authorList>
    </citation>
    <scope>NUCLEOTIDE SEQUENCE</scope>
    <source>
        <strain evidence="4">LV_2022a</strain>
    </source>
</reference>
<dbReference type="InterPro" id="IPR036430">
    <property type="entry name" value="RNase_T2-like_sf"/>
</dbReference>
<keyword evidence="5" id="KW-1185">Reference proteome</keyword>
<keyword evidence="3" id="KW-0812">Transmembrane</keyword>
<dbReference type="Proteomes" id="UP001292079">
    <property type="component" value="Unassembled WGS sequence"/>
</dbReference>
<comment type="caution">
    <text evidence="4">The sequence shown here is derived from an EMBL/GenBank/DDBJ whole genome shotgun (WGS) entry which is preliminary data.</text>
</comment>
<dbReference type="Pfam" id="PF00445">
    <property type="entry name" value="Ribonuclease_T2"/>
    <property type="match status" value="1"/>
</dbReference>
<dbReference type="InterPro" id="IPR001568">
    <property type="entry name" value="RNase_T2-like"/>
</dbReference>
<dbReference type="SUPFAM" id="SSF55895">
    <property type="entry name" value="Ribonuclease Rh-like"/>
    <property type="match status" value="1"/>
</dbReference>
<gene>
    <name evidence="4" type="ORF">MN116_000250</name>
</gene>
<accession>A0AAE1Z4S2</accession>
<dbReference type="GO" id="GO:0003723">
    <property type="term" value="F:RNA binding"/>
    <property type="evidence" value="ECO:0007669"/>
    <property type="project" value="InterPro"/>
</dbReference>
<feature type="non-terminal residue" evidence="4">
    <location>
        <position position="1"/>
    </location>
</feature>
<proteinExistence type="inferred from homology"/>
<name>A0AAE1Z4S2_SCHME</name>
<keyword evidence="3" id="KW-1133">Transmembrane helix</keyword>
<dbReference type="PANTHER" id="PTHR11240:SF22">
    <property type="entry name" value="RIBONUCLEASE T2"/>
    <property type="match status" value="1"/>
</dbReference>
<evidence type="ECO:0000313" key="5">
    <source>
        <dbReference type="Proteomes" id="UP001292079"/>
    </source>
</evidence>
<evidence type="ECO:0000256" key="2">
    <source>
        <dbReference type="RuleBase" id="RU004328"/>
    </source>
</evidence>
<dbReference type="Gene3D" id="3.90.730.10">
    <property type="entry name" value="Ribonuclease T2-like"/>
    <property type="match status" value="1"/>
</dbReference>